<dbReference type="GO" id="GO:0009307">
    <property type="term" value="P:DNA restriction-modification system"/>
    <property type="evidence" value="ECO:0007669"/>
    <property type="project" value="UniProtKB-KW"/>
</dbReference>
<evidence type="ECO:0000259" key="6">
    <source>
        <dbReference type="Pfam" id="PF01555"/>
    </source>
</evidence>
<feature type="domain" description="DNA methylase N-4/N-6" evidence="6">
    <location>
        <begin position="33"/>
        <end position="258"/>
    </location>
</feature>
<keyword evidence="4" id="KW-0680">Restriction system</keyword>
<gene>
    <name evidence="7" type="primary">mboIIM</name>
    <name evidence="7" type="ORF">AMURIS_02664</name>
</gene>
<dbReference type="EC" id="2.1.1.-" evidence="5"/>
<dbReference type="InterPro" id="IPR029063">
    <property type="entry name" value="SAM-dependent_MTases_sf"/>
</dbReference>
<evidence type="ECO:0000256" key="2">
    <source>
        <dbReference type="ARBA" id="ARBA00022603"/>
    </source>
</evidence>
<dbReference type="GO" id="GO:0032259">
    <property type="term" value="P:methylation"/>
    <property type="evidence" value="ECO:0007669"/>
    <property type="project" value="UniProtKB-KW"/>
</dbReference>
<reference evidence="7 8" key="1">
    <citation type="submission" date="2018-01" db="EMBL/GenBank/DDBJ databases">
        <authorList>
            <person name="Gaut B.S."/>
            <person name="Morton B.R."/>
            <person name="Clegg M.T."/>
            <person name="Duvall M.R."/>
        </authorList>
    </citation>
    <scope>NUCLEOTIDE SEQUENCE [LARGE SCALE GENOMIC DNA]</scope>
    <source>
        <strain evidence="7">GP69</strain>
    </source>
</reference>
<evidence type="ECO:0000256" key="1">
    <source>
        <dbReference type="ARBA" id="ARBA00006594"/>
    </source>
</evidence>
<dbReference type="GO" id="GO:0003677">
    <property type="term" value="F:DNA binding"/>
    <property type="evidence" value="ECO:0007669"/>
    <property type="project" value="InterPro"/>
</dbReference>
<dbReference type="SUPFAM" id="SSF53335">
    <property type="entry name" value="S-adenosyl-L-methionine-dependent methyltransferases"/>
    <property type="match status" value="1"/>
</dbReference>
<dbReference type="InterPro" id="IPR001091">
    <property type="entry name" value="RM_Methyltransferase"/>
</dbReference>
<dbReference type="Gene3D" id="3.40.50.150">
    <property type="entry name" value="Vaccinia Virus protein VP39"/>
    <property type="match status" value="1"/>
</dbReference>
<evidence type="ECO:0000256" key="3">
    <source>
        <dbReference type="ARBA" id="ARBA00022679"/>
    </source>
</evidence>
<dbReference type="AlphaFoldDB" id="A0A2K4ZHI6"/>
<proteinExistence type="inferred from homology"/>
<organism evidence="7 8">
    <name type="scientific">Acetatifactor muris</name>
    <dbReference type="NCBI Taxonomy" id="879566"/>
    <lineage>
        <taxon>Bacteria</taxon>
        <taxon>Bacillati</taxon>
        <taxon>Bacillota</taxon>
        <taxon>Clostridia</taxon>
        <taxon>Lachnospirales</taxon>
        <taxon>Lachnospiraceae</taxon>
        <taxon>Acetatifactor</taxon>
    </lineage>
</organism>
<sequence length="273" mass="31249">MINTEKSQKALSVNQIYCMDCLELLSQLPDNCISLILTDPPYGIAYQNHFTGREYPVLAGDDGIDYDRFARESFRVLKENSHAYFFTRFDCYPYHYLYLQRAGFTVKNCMVIEKGNIGGIGDLKGSYANNAEWLIFCHKGRRAFQRTTLLQNKAKAGSRFHKGREPSRKYKTRFNSCWFGSEYPKATYNSGWQKQHGIYHPTIKNVEFLSWLIQISSQPEDLVFDGFMGSGSTAAAAIRTGRRFLGSEINSGYYNTAIQRIKEVTDHEAVQSP</sequence>
<keyword evidence="2 7" id="KW-0489">Methyltransferase</keyword>
<dbReference type="InterPro" id="IPR002052">
    <property type="entry name" value="DNA_methylase_N6_adenine_CS"/>
</dbReference>
<keyword evidence="8" id="KW-1185">Reference proteome</keyword>
<dbReference type="PANTHER" id="PTHR13370">
    <property type="entry name" value="RNA METHYLASE-RELATED"/>
    <property type="match status" value="1"/>
</dbReference>
<dbReference type="PANTHER" id="PTHR13370:SF3">
    <property type="entry name" value="TRNA (GUANINE(10)-N2)-METHYLTRANSFERASE HOMOLOG"/>
    <property type="match status" value="1"/>
</dbReference>
<evidence type="ECO:0000313" key="7">
    <source>
        <dbReference type="EMBL" id="SOY29943.1"/>
    </source>
</evidence>
<comment type="similarity">
    <text evidence="1 5">Belongs to the N(4)/N(6)-methyltransferase family.</text>
</comment>
<evidence type="ECO:0000313" key="8">
    <source>
        <dbReference type="Proteomes" id="UP000236311"/>
    </source>
</evidence>
<dbReference type="GO" id="GO:0005737">
    <property type="term" value="C:cytoplasm"/>
    <property type="evidence" value="ECO:0007669"/>
    <property type="project" value="TreeGrafter"/>
</dbReference>
<accession>A0A2K4ZHI6</accession>
<dbReference type="PRINTS" id="PR00508">
    <property type="entry name" value="S21N4MTFRASE"/>
</dbReference>
<name>A0A2K4ZHI6_9FIRM</name>
<dbReference type="PROSITE" id="PS00092">
    <property type="entry name" value="N6_MTASE"/>
    <property type="match status" value="1"/>
</dbReference>
<keyword evidence="3 7" id="KW-0808">Transferase</keyword>
<dbReference type="InterPro" id="IPR002941">
    <property type="entry name" value="DNA_methylase_N4/N6"/>
</dbReference>
<dbReference type="RefSeq" id="WP_242982429.1">
    <property type="nucleotide sequence ID" value="NZ_JANJZD010000012.1"/>
</dbReference>
<evidence type="ECO:0000256" key="5">
    <source>
        <dbReference type="RuleBase" id="RU362026"/>
    </source>
</evidence>
<dbReference type="GO" id="GO:0008170">
    <property type="term" value="F:N-methyltransferase activity"/>
    <property type="evidence" value="ECO:0007669"/>
    <property type="project" value="InterPro"/>
</dbReference>
<dbReference type="EMBL" id="OFSM01000013">
    <property type="protein sequence ID" value="SOY29943.1"/>
    <property type="molecule type" value="Genomic_DNA"/>
</dbReference>
<dbReference type="Proteomes" id="UP000236311">
    <property type="component" value="Unassembled WGS sequence"/>
</dbReference>
<evidence type="ECO:0000256" key="4">
    <source>
        <dbReference type="ARBA" id="ARBA00022747"/>
    </source>
</evidence>
<protein>
    <recommendedName>
        <fullName evidence="5">Methyltransferase</fullName>
        <ecNumber evidence="5">2.1.1.-</ecNumber>
    </recommendedName>
</protein>
<dbReference type="Pfam" id="PF01555">
    <property type="entry name" value="N6_N4_Mtase"/>
    <property type="match status" value="1"/>
</dbReference>